<evidence type="ECO:0000313" key="6">
    <source>
        <dbReference type="Proteomes" id="UP001595648"/>
    </source>
</evidence>
<dbReference type="SMART" id="SM00421">
    <property type="entry name" value="HTH_LUXR"/>
    <property type="match status" value="1"/>
</dbReference>
<dbReference type="InterPro" id="IPR036693">
    <property type="entry name" value="TF_LuxR_autoind-bd_dom_sf"/>
</dbReference>
<dbReference type="SUPFAM" id="SSF46894">
    <property type="entry name" value="C-terminal effector domain of the bipartite response regulators"/>
    <property type="match status" value="1"/>
</dbReference>
<accession>A0ABV7MFU8</accession>
<name>A0ABV7MFU8_9HYPH</name>
<organism evidence="5 6">
    <name type="scientific">Mesorhizobium cantuariense</name>
    <dbReference type="NCBI Taxonomy" id="1300275"/>
    <lineage>
        <taxon>Bacteria</taxon>
        <taxon>Pseudomonadati</taxon>
        <taxon>Pseudomonadota</taxon>
        <taxon>Alphaproteobacteria</taxon>
        <taxon>Hyphomicrobiales</taxon>
        <taxon>Phyllobacteriaceae</taxon>
        <taxon>Mesorhizobium</taxon>
    </lineage>
</organism>
<dbReference type="PANTHER" id="PTHR44688:SF16">
    <property type="entry name" value="DNA-BINDING TRANSCRIPTIONAL ACTIVATOR DEVR_DOSR"/>
    <property type="match status" value="1"/>
</dbReference>
<dbReference type="PANTHER" id="PTHR44688">
    <property type="entry name" value="DNA-BINDING TRANSCRIPTIONAL ACTIVATOR DEVR_DOSR"/>
    <property type="match status" value="1"/>
</dbReference>
<dbReference type="InterPro" id="IPR016032">
    <property type="entry name" value="Sig_transdc_resp-reg_C-effctor"/>
</dbReference>
<evidence type="ECO:0000256" key="2">
    <source>
        <dbReference type="ARBA" id="ARBA00023125"/>
    </source>
</evidence>
<dbReference type="Proteomes" id="UP001595648">
    <property type="component" value="Unassembled WGS sequence"/>
</dbReference>
<dbReference type="Gene3D" id="3.30.450.80">
    <property type="entry name" value="Transcription factor LuxR-like, autoinducer-binding domain"/>
    <property type="match status" value="1"/>
</dbReference>
<dbReference type="CDD" id="cd06170">
    <property type="entry name" value="LuxR_C_like"/>
    <property type="match status" value="1"/>
</dbReference>
<keyword evidence="6" id="KW-1185">Reference proteome</keyword>
<proteinExistence type="predicted"/>
<dbReference type="RefSeq" id="WP_378976742.1">
    <property type="nucleotide sequence ID" value="NZ_JBHRVD010000001.1"/>
</dbReference>
<evidence type="ECO:0000259" key="4">
    <source>
        <dbReference type="PROSITE" id="PS50043"/>
    </source>
</evidence>
<evidence type="ECO:0000313" key="5">
    <source>
        <dbReference type="EMBL" id="MFC3320632.1"/>
    </source>
</evidence>
<dbReference type="PROSITE" id="PS50043">
    <property type="entry name" value="HTH_LUXR_2"/>
    <property type="match status" value="1"/>
</dbReference>
<dbReference type="InterPro" id="IPR005143">
    <property type="entry name" value="TF_LuxR_autoind-bd_dom"/>
</dbReference>
<dbReference type="EMBL" id="JBHRVD010000001">
    <property type="protein sequence ID" value="MFC3320632.1"/>
    <property type="molecule type" value="Genomic_DNA"/>
</dbReference>
<dbReference type="SUPFAM" id="SSF75516">
    <property type="entry name" value="Pheromone-binding domain of LuxR-like quorum-sensing transcription factors"/>
    <property type="match status" value="1"/>
</dbReference>
<evidence type="ECO:0000256" key="3">
    <source>
        <dbReference type="ARBA" id="ARBA00023163"/>
    </source>
</evidence>
<feature type="domain" description="HTH luxR-type" evidence="4">
    <location>
        <begin position="172"/>
        <end position="235"/>
    </location>
</feature>
<dbReference type="Pfam" id="PF00196">
    <property type="entry name" value="GerE"/>
    <property type="match status" value="1"/>
</dbReference>
<sequence length="252" mass="28552">MQPVFERFLERLWDSVDEVDFRSALGDVASQFDLLAFAYLSLPPRSKDKPTLISNYPAPWTARYLEHGYQSVDPVIVRARCGGYPFRWGSALPGVEPSEAEQKVFDEAAQFGICCGLTIPIMDHRGNFAAMTFAADKRDPVFFRVMERYEDDLPYVATCFHMFVRRKLSAVRIVDGVPLTAREYECAQWVARGKSAWETGFILGITQRTAEFHLDNARRKLGPEVSWLRFSSIRNPRIADIPTCATAQAAQA</sequence>
<dbReference type="Pfam" id="PF03472">
    <property type="entry name" value="Autoind_bind"/>
    <property type="match status" value="1"/>
</dbReference>
<dbReference type="InterPro" id="IPR036388">
    <property type="entry name" value="WH-like_DNA-bd_sf"/>
</dbReference>
<reference evidence="6" key="1">
    <citation type="journal article" date="2019" name="Int. J. Syst. Evol. Microbiol.">
        <title>The Global Catalogue of Microorganisms (GCM) 10K type strain sequencing project: providing services to taxonomists for standard genome sequencing and annotation.</title>
        <authorList>
            <consortium name="The Broad Institute Genomics Platform"/>
            <consortium name="The Broad Institute Genome Sequencing Center for Infectious Disease"/>
            <person name="Wu L."/>
            <person name="Ma J."/>
        </authorList>
    </citation>
    <scope>NUCLEOTIDE SEQUENCE [LARGE SCALE GENOMIC DNA]</scope>
    <source>
        <strain evidence="6">ICMP 19515</strain>
    </source>
</reference>
<keyword evidence="1" id="KW-0805">Transcription regulation</keyword>
<comment type="caution">
    <text evidence="5">The sequence shown here is derived from an EMBL/GenBank/DDBJ whole genome shotgun (WGS) entry which is preliminary data.</text>
</comment>
<keyword evidence="2" id="KW-0238">DNA-binding</keyword>
<protein>
    <submittedName>
        <fullName evidence="5">LuxR family transcriptional regulator</fullName>
    </submittedName>
</protein>
<gene>
    <name evidence="5" type="ORF">ACFOJ9_02060</name>
</gene>
<dbReference type="InterPro" id="IPR000792">
    <property type="entry name" value="Tscrpt_reg_LuxR_C"/>
</dbReference>
<evidence type="ECO:0000256" key="1">
    <source>
        <dbReference type="ARBA" id="ARBA00023015"/>
    </source>
</evidence>
<dbReference type="PRINTS" id="PR00038">
    <property type="entry name" value="HTHLUXR"/>
</dbReference>
<dbReference type="Gene3D" id="1.10.10.10">
    <property type="entry name" value="Winged helix-like DNA-binding domain superfamily/Winged helix DNA-binding domain"/>
    <property type="match status" value="1"/>
</dbReference>
<keyword evidence="3" id="KW-0804">Transcription</keyword>